<name>A0A5J4QS91_9ZZZZ</name>
<protein>
    <submittedName>
        <fullName evidence="1">DNA primase</fullName>
        <ecNumber evidence="1">2.7.7.-</ecNumber>
    </submittedName>
</protein>
<dbReference type="Pfam" id="PF13155">
    <property type="entry name" value="Toprim_2"/>
    <property type="match status" value="1"/>
</dbReference>
<organism evidence="1">
    <name type="scientific">termite gut metagenome</name>
    <dbReference type="NCBI Taxonomy" id="433724"/>
    <lineage>
        <taxon>unclassified sequences</taxon>
        <taxon>metagenomes</taxon>
        <taxon>organismal metagenomes</taxon>
    </lineage>
</organism>
<comment type="caution">
    <text evidence="1">The sequence shown here is derived from an EMBL/GenBank/DDBJ whole genome shotgun (WGS) entry which is preliminary data.</text>
</comment>
<evidence type="ECO:0000313" key="1">
    <source>
        <dbReference type="EMBL" id="KAA6324767.1"/>
    </source>
</evidence>
<feature type="non-terminal residue" evidence="1">
    <location>
        <position position="1"/>
    </location>
</feature>
<dbReference type="EMBL" id="SNRY01002507">
    <property type="protein sequence ID" value="KAA6324767.1"/>
    <property type="molecule type" value="Genomic_DNA"/>
</dbReference>
<dbReference type="SUPFAM" id="SSF56731">
    <property type="entry name" value="DNA primase core"/>
    <property type="match status" value="1"/>
</dbReference>
<dbReference type="Gene3D" id="3.40.1360.10">
    <property type="match status" value="1"/>
</dbReference>
<keyword evidence="1" id="KW-0808">Transferase</keyword>
<dbReference type="EC" id="2.7.7.-" evidence="1"/>
<accession>A0A5J4QS91</accession>
<gene>
    <name evidence="1" type="ORF">EZS27_025949</name>
</gene>
<dbReference type="AlphaFoldDB" id="A0A5J4QS91"/>
<proteinExistence type="predicted"/>
<dbReference type="GO" id="GO:0016779">
    <property type="term" value="F:nucleotidyltransferase activity"/>
    <property type="evidence" value="ECO:0007669"/>
    <property type="project" value="UniProtKB-KW"/>
</dbReference>
<sequence>HKDIYTYLDNDEGGQRATRLIKEICPSINDRSAQYAGYKDLNDYLRQKPKMKPEVKKKSLGFKR</sequence>
<reference evidence="1" key="1">
    <citation type="submission" date="2019-03" db="EMBL/GenBank/DDBJ databases">
        <title>Single cell metagenomics reveals metabolic interactions within the superorganism composed of flagellate Streblomastix strix and complex community of Bacteroidetes bacteria on its surface.</title>
        <authorList>
            <person name="Treitli S.C."/>
            <person name="Kolisko M."/>
            <person name="Husnik F."/>
            <person name="Keeling P."/>
            <person name="Hampl V."/>
        </authorList>
    </citation>
    <scope>NUCLEOTIDE SEQUENCE</scope>
    <source>
        <strain evidence="1">STM</strain>
    </source>
</reference>
<keyword evidence="1" id="KW-0548">Nucleotidyltransferase</keyword>